<dbReference type="Proteomes" id="UP001139462">
    <property type="component" value="Unassembled WGS sequence"/>
</dbReference>
<dbReference type="InterPro" id="IPR013431">
    <property type="entry name" value="Delta_60_rpt"/>
</dbReference>
<reference evidence="1" key="1">
    <citation type="submission" date="2021-09" db="EMBL/GenBank/DDBJ databases">
        <title>Genome of Aequorivita sp. strain F64183.</title>
        <authorList>
            <person name="Wang Y."/>
        </authorList>
    </citation>
    <scope>NUCLEOTIDE SEQUENCE</scope>
    <source>
        <strain evidence="1">F64183</strain>
    </source>
</reference>
<accession>A0A9X1QZV8</accession>
<evidence type="ECO:0008006" key="3">
    <source>
        <dbReference type="Google" id="ProtNLM"/>
    </source>
</evidence>
<evidence type="ECO:0000313" key="1">
    <source>
        <dbReference type="EMBL" id="MCG2429746.1"/>
    </source>
</evidence>
<dbReference type="NCBIfam" id="TIGR02608">
    <property type="entry name" value="delta_60_rpt"/>
    <property type="match status" value="3"/>
</dbReference>
<evidence type="ECO:0000313" key="2">
    <source>
        <dbReference type="Proteomes" id="UP001139462"/>
    </source>
</evidence>
<gene>
    <name evidence="1" type="ORF">K8344_01320</name>
</gene>
<organism evidence="1 2">
    <name type="scientific">Aequorivita xiaoshiensis</name>
    <dbReference type="NCBI Taxonomy" id="2874476"/>
    <lineage>
        <taxon>Bacteria</taxon>
        <taxon>Pseudomonadati</taxon>
        <taxon>Bacteroidota</taxon>
        <taxon>Flavobacteriia</taxon>
        <taxon>Flavobacteriales</taxon>
        <taxon>Flavobacteriaceae</taxon>
        <taxon>Aequorivita</taxon>
    </lineage>
</organism>
<dbReference type="Gene3D" id="2.80.10.50">
    <property type="match status" value="1"/>
</dbReference>
<dbReference type="RefSeq" id="WP_237606475.1">
    <property type="nucleotide sequence ID" value="NZ_JAIRBB010000001.1"/>
</dbReference>
<name>A0A9X1QZV8_9FLAO</name>
<dbReference type="EMBL" id="JAIRBB010000001">
    <property type="protein sequence ID" value="MCG2429746.1"/>
    <property type="molecule type" value="Genomic_DNA"/>
</dbReference>
<sequence length="160" mass="17047">MAARFNINGAIHTSFGEDGNVLMPIGSMKSFATDVALQVDRKIVMSGYTWVNVTADIFALRLNTDGTFDNSFGSNGVALVDNGSDVSEAVTIQDDGKILVGGYSNDNFTVARFNTDGTLDSTFGSNGWSTTTFPNAPIYVKDVKVQDDGKIVLGGFLINN</sequence>
<dbReference type="AlphaFoldDB" id="A0A9X1QZV8"/>
<proteinExistence type="predicted"/>
<comment type="caution">
    <text evidence="1">The sequence shown here is derived from an EMBL/GenBank/DDBJ whole genome shotgun (WGS) entry which is preliminary data.</text>
</comment>
<keyword evidence="2" id="KW-1185">Reference proteome</keyword>
<protein>
    <recommendedName>
        <fullName evidence="3">Delta-60 repeat domain-containing protein</fullName>
    </recommendedName>
</protein>
<dbReference type="Pfam" id="PF17164">
    <property type="entry name" value="DUF5122"/>
    <property type="match status" value="2"/>
</dbReference>